<comment type="caution">
    <text evidence="9">The sequence shown here is derived from an EMBL/GenBank/DDBJ whole genome shotgun (WGS) entry which is preliminary data.</text>
</comment>
<dbReference type="Gene3D" id="3.40.50.300">
    <property type="entry name" value="P-loop containing nucleotide triphosphate hydrolases"/>
    <property type="match status" value="1"/>
</dbReference>
<evidence type="ECO:0000256" key="2">
    <source>
        <dbReference type="ARBA" id="ARBA00022679"/>
    </source>
</evidence>
<evidence type="ECO:0000256" key="3">
    <source>
        <dbReference type="ARBA" id="ARBA00022727"/>
    </source>
</evidence>
<comment type="catalytic activity">
    <reaction evidence="7">
        <text>dTMP + ATP = dTDP + ADP</text>
        <dbReference type="Rhea" id="RHEA:13517"/>
        <dbReference type="ChEBI" id="CHEBI:30616"/>
        <dbReference type="ChEBI" id="CHEBI:58369"/>
        <dbReference type="ChEBI" id="CHEBI:63528"/>
        <dbReference type="ChEBI" id="CHEBI:456216"/>
        <dbReference type="EC" id="2.7.4.9"/>
    </reaction>
</comment>
<keyword evidence="10" id="KW-1185">Reference proteome</keyword>
<dbReference type="Pfam" id="PF02223">
    <property type="entry name" value="Thymidylate_kin"/>
    <property type="match status" value="1"/>
</dbReference>
<dbReference type="InterPro" id="IPR039430">
    <property type="entry name" value="Thymidylate_kin-like_dom"/>
</dbReference>
<dbReference type="EMBL" id="JAFBEE010000027">
    <property type="protein sequence ID" value="MBM7616213.1"/>
    <property type="molecule type" value="Genomic_DNA"/>
</dbReference>
<dbReference type="HAMAP" id="MF_00165">
    <property type="entry name" value="Thymidylate_kinase"/>
    <property type="match status" value="1"/>
</dbReference>
<evidence type="ECO:0000256" key="4">
    <source>
        <dbReference type="ARBA" id="ARBA00022741"/>
    </source>
</evidence>
<evidence type="ECO:0000256" key="6">
    <source>
        <dbReference type="ARBA" id="ARBA00022840"/>
    </source>
</evidence>
<accession>A0ABS2NTF1</accession>
<feature type="domain" description="Thymidylate kinase-like" evidence="8">
    <location>
        <begin position="12"/>
        <end position="191"/>
    </location>
</feature>
<protein>
    <recommendedName>
        <fullName evidence="7">Thymidylate kinase</fullName>
        <ecNumber evidence="7">2.7.4.9</ecNumber>
    </recommendedName>
    <alternativeName>
        <fullName evidence="7">dTMP kinase</fullName>
    </alternativeName>
</protein>
<feature type="binding site" evidence="7">
    <location>
        <begin position="12"/>
        <end position="19"/>
    </location>
    <ligand>
        <name>ATP</name>
        <dbReference type="ChEBI" id="CHEBI:30616"/>
    </ligand>
</feature>
<reference evidence="9 10" key="1">
    <citation type="submission" date="2021-01" db="EMBL/GenBank/DDBJ databases">
        <title>Genomic Encyclopedia of Type Strains, Phase IV (KMG-IV): sequencing the most valuable type-strain genomes for metagenomic binning, comparative biology and taxonomic classification.</title>
        <authorList>
            <person name="Goeker M."/>
        </authorList>
    </citation>
    <scope>NUCLEOTIDE SEQUENCE [LARGE SCALE GENOMIC DNA]</scope>
    <source>
        <strain evidence="9 10">DSM 25890</strain>
    </source>
</reference>
<evidence type="ECO:0000259" key="8">
    <source>
        <dbReference type="Pfam" id="PF02223"/>
    </source>
</evidence>
<keyword evidence="6 7" id="KW-0067">ATP-binding</keyword>
<dbReference type="InterPro" id="IPR018094">
    <property type="entry name" value="Thymidylate_kinase"/>
</dbReference>
<dbReference type="CDD" id="cd01672">
    <property type="entry name" value="TMPK"/>
    <property type="match status" value="1"/>
</dbReference>
<evidence type="ECO:0000256" key="1">
    <source>
        <dbReference type="ARBA" id="ARBA00009776"/>
    </source>
</evidence>
<evidence type="ECO:0000313" key="9">
    <source>
        <dbReference type="EMBL" id="MBM7616213.1"/>
    </source>
</evidence>
<keyword evidence="3 7" id="KW-0545">Nucleotide biosynthesis</keyword>
<evidence type="ECO:0000256" key="5">
    <source>
        <dbReference type="ARBA" id="ARBA00022777"/>
    </source>
</evidence>
<dbReference type="Proteomes" id="UP001314796">
    <property type="component" value="Unassembled WGS sequence"/>
</dbReference>
<dbReference type="PANTHER" id="PTHR10344:SF1">
    <property type="entry name" value="THYMIDYLATE KINASE"/>
    <property type="match status" value="1"/>
</dbReference>
<evidence type="ECO:0000313" key="10">
    <source>
        <dbReference type="Proteomes" id="UP001314796"/>
    </source>
</evidence>
<evidence type="ECO:0000256" key="7">
    <source>
        <dbReference type="HAMAP-Rule" id="MF_00165"/>
    </source>
</evidence>
<sequence length="213" mass="24055">MSRKGVLIAIIGLDGAGKTTQAGLLCKWLEDAGNAAFDVPSIPSFADWIFDTISLRKGYKKAMDLFPPTIVDFAVAIDKVRSLSIYTEKMASQGAIIISQRYTYCKIATAMQCGVEHIDLLKEIYSWVPKPDLTFFMDLPVDIALDRVMKRGVDEETYEGLGGFKACYEALPEYKEFIQIDANRSVEEIQMDLRKHVQEYLDKINWKAPTPIR</sequence>
<dbReference type="InterPro" id="IPR027417">
    <property type="entry name" value="P-loop_NTPase"/>
</dbReference>
<comment type="function">
    <text evidence="7">Phosphorylation of dTMP to form dTDP in both de novo and salvage pathways of dTTP synthesis.</text>
</comment>
<keyword evidence="5 7" id="KW-0418">Kinase</keyword>
<organism evidence="9 10">
    <name type="scientific">Alkaliphilus hydrothermalis</name>
    <dbReference type="NCBI Taxonomy" id="1482730"/>
    <lineage>
        <taxon>Bacteria</taxon>
        <taxon>Bacillati</taxon>
        <taxon>Bacillota</taxon>
        <taxon>Clostridia</taxon>
        <taxon>Peptostreptococcales</taxon>
        <taxon>Natronincolaceae</taxon>
        <taxon>Alkaliphilus</taxon>
    </lineage>
</organism>
<dbReference type="PANTHER" id="PTHR10344">
    <property type="entry name" value="THYMIDYLATE KINASE"/>
    <property type="match status" value="1"/>
</dbReference>
<proteinExistence type="inferred from homology"/>
<name>A0ABS2NTF1_9FIRM</name>
<keyword evidence="4 7" id="KW-0547">Nucleotide-binding</keyword>
<comment type="similarity">
    <text evidence="1 7">Belongs to the thymidylate kinase family.</text>
</comment>
<keyword evidence="2 7" id="KW-0808">Transferase</keyword>
<gene>
    <name evidence="7" type="primary">tmk</name>
    <name evidence="9" type="ORF">JOC73_002795</name>
</gene>
<dbReference type="RefSeq" id="WP_204404203.1">
    <property type="nucleotide sequence ID" value="NZ_JAFBEE010000027.1"/>
</dbReference>
<dbReference type="GO" id="GO:0004798">
    <property type="term" value="F:dTMP kinase activity"/>
    <property type="evidence" value="ECO:0007669"/>
    <property type="project" value="UniProtKB-EC"/>
</dbReference>
<dbReference type="EC" id="2.7.4.9" evidence="7"/>
<dbReference type="SUPFAM" id="SSF52540">
    <property type="entry name" value="P-loop containing nucleoside triphosphate hydrolases"/>
    <property type="match status" value="1"/>
</dbReference>